<dbReference type="Proteomes" id="UP000887540">
    <property type="component" value="Unplaced"/>
</dbReference>
<keyword evidence="1" id="KW-1185">Reference proteome</keyword>
<dbReference type="AlphaFoldDB" id="A0A914EI64"/>
<evidence type="ECO:0000313" key="2">
    <source>
        <dbReference type="WBParaSite" id="ACRNAN_scaffold83.g31842.t1"/>
    </source>
</evidence>
<name>A0A914EI64_9BILA</name>
<dbReference type="WBParaSite" id="ACRNAN_scaffold83.g31842.t1">
    <property type="protein sequence ID" value="ACRNAN_scaffold83.g31842.t1"/>
    <property type="gene ID" value="ACRNAN_scaffold83.g31842"/>
</dbReference>
<proteinExistence type="predicted"/>
<accession>A0A914EI64</accession>
<evidence type="ECO:0000313" key="1">
    <source>
        <dbReference type="Proteomes" id="UP000887540"/>
    </source>
</evidence>
<organism evidence="1 2">
    <name type="scientific">Acrobeloides nanus</name>
    <dbReference type="NCBI Taxonomy" id="290746"/>
    <lineage>
        <taxon>Eukaryota</taxon>
        <taxon>Metazoa</taxon>
        <taxon>Ecdysozoa</taxon>
        <taxon>Nematoda</taxon>
        <taxon>Chromadorea</taxon>
        <taxon>Rhabditida</taxon>
        <taxon>Tylenchina</taxon>
        <taxon>Cephalobomorpha</taxon>
        <taxon>Cephaloboidea</taxon>
        <taxon>Cephalobidae</taxon>
        <taxon>Acrobeloides</taxon>
    </lineage>
</organism>
<protein>
    <submittedName>
        <fullName evidence="2">Uncharacterized protein</fullName>
    </submittedName>
</protein>
<sequence length="127" mass="14603">MNNALATIPIEKEHTGEEIAKLIEQCLKTKGLKMDRLTAMVRVDAKNMQKSCRLLEIERTQVFGTHKTQWVLNPCVQNLMCSEHMGSEHLGSESNGFRIHWIRNPGVGFGIHWILFRTHLGYFGVWL</sequence>
<reference evidence="2" key="1">
    <citation type="submission" date="2022-11" db="UniProtKB">
        <authorList>
            <consortium name="WormBaseParasite"/>
        </authorList>
    </citation>
    <scope>IDENTIFICATION</scope>
</reference>